<dbReference type="Pfam" id="PF13242">
    <property type="entry name" value="Hydrolase_like"/>
    <property type="match status" value="1"/>
</dbReference>
<name>H3BA10_LATCH</name>
<evidence type="ECO:0000256" key="3">
    <source>
        <dbReference type="ARBA" id="ARBA00006171"/>
    </source>
</evidence>
<evidence type="ECO:0000256" key="20">
    <source>
        <dbReference type="ARBA" id="ARBA00057228"/>
    </source>
</evidence>
<evidence type="ECO:0000313" key="25">
    <source>
        <dbReference type="Ensembl" id="ENSLACP00000018731.1"/>
    </source>
</evidence>
<feature type="active site" description="Nucleophile" evidence="22">
    <location>
        <position position="33"/>
    </location>
</feature>
<feature type="binding site" evidence="24">
    <location>
        <position position="251"/>
    </location>
    <ligand>
        <name>Mg(2+)</name>
        <dbReference type="ChEBI" id="CHEBI:18420"/>
    </ligand>
</feature>
<dbReference type="InterPro" id="IPR006357">
    <property type="entry name" value="HAD-SF_hydro_IIA"/>
</dbReference>
<keyword evidence="9 21" id="KW-0378">Hydrolase</keyword>
<evidence type="ECO:0000256" key="11">
    <source>
        <dbReference type="ARBA" id="ARBA00023136"/>
    </source>
</evidence>
<comment type="catalytic activity">
    <reaction evidence="19">
        <text>O-phospho-L-tyrosyl-[protein] + H2O = L-tyrosyl-[protein] + phosphate</text>
        <dbReference type="Rhea" id="RHEA:10684"/>
        <dbReference type="Rhea" id="RHEA-COMP:10136"/>
        <dbReference type="Rhea" id="RHEA-COMP:20101"/>
        <dbReference type="ChEBI" id="CHEBI:15377"/>
        <dbReference type="ChEBI" id="CHEBI:43474"/>
        <dbReference type="ChEBI" id="CHEBI:46858"/>
        <dbReference type="ChEBI" id="CHEBI:61978"/>
        <dbReference type="EC" id="3.1.3.48"/>
    </reaction>
</comment>
<keyword evidence="7" id="KW-0963">Cytoplasm</keyword>
<evidence type="ECO:0000256" key="4">
    <source>
        <dbReference type="ARBA" id="ARBA00011738"/>
    </source>
</evidence>
<evidence type="ECO:0000256" key="2">
    <source>
        <dbReference type="ARBA" id="ARBA00004514"/>
    </source>
</evidence>
<dbReference type="Proteomes" id="UP000008672">
    <property type="component" value="Unassembled WGS sequence"/>
</dbReference>
<evidence type="ECO:0000256" key="23">
    <source>
        <dbReference type="PIRSR" id="PIRSR000915-2"/>
    </source>
</evidence>
<dbReference type="GO" id="GO:0043136">
    <property type="term" value="F:sn-glycerol 3-phosphatase activity"/>
    <property type="evidence" value="ECO:0007669"/>
    <property type="project" value="TreeGrafter"/>
</dbReference>
<comment type="subunit">
    <text evidence="4">Homodimer.</text>
</comment>
<keyword evidence="11" id="KW-0472">Membrane</keyword>
<evidence type="ECO:0000256" key="8">
    <source>
        <dbReference type="ARBA" id="ARBA00022723"/>
    </source>
</evidence>
<dbReference type="FunFam" id="3.40.50.1000:FF:000163">
    <property type="entry name" value="Pyridoxal phosphate phosphatase"/>
    <property type="match status" value="1"/>
</dbReference>
<dbReference type="PANTHER" id="PTHR19288">
    <property type="entry name" value="4-NITROPHENYLPHOSPHATASE-RELATED"/>
    <property type="match status" value="1"/>
</dbReference>
<evidence type="ECO:0000256" key="21">
    <source>
        <dbReference type="PIRNR" id="PIRNR000915"/>
    </source>
</evidence>
<dbReference type="OMA" id="PPMHRET"/>
<evidence type="ECO:0000256" key="16">
    <source>
        <dbReference type="ARBA" id="ARBA00042942"/>
    </source>
</evidence>
<keyword evidence="26" id="KW-1185">Reference proteome</keyword>
<dbReference type="eggNOG" id="KOG2882">
    <property type="taxonomic scope" value="Eukaryota"/>
</dbReference>
<evidence type="ECO:0000256" key="9">
    <source>
        <dbReference type="ARBA" id="ARBA00022801"/>
    </source>
</evidence>
<dbReference type="EC" id="3.1.3.48" evidence="5"/>
<reference evidence="25" key="2">
    <citation type="submission" date="2025-08" db="UniProtKB">
        <authorList>
            <consortium name="Ensembl"/>
        </authorList>
    </citation>
    <scope>IDENTIFICATION</scope>
</reference>
<dbReference type="STRING" id="7897.ENSLACP00000018731"/>
<dbReference type="SUPFAM" id="SSF56784">
    <property type="entry name" value="HAD-like"/>
    <property type="match status" value="1"/>
</dbReference>
<organism evidence="25 26">
    <name type="scientific">Latimeria chalumnae</name>
    <name type="common">Coelacanth</name>
    <dbReference type="NCBI Taxonomy" id="7897"/>
    <lineage>
        <taxon>Eukaryota</taxon>
        <taxon>Metazoa</taxon>
        <taxon>Chordata</taxon>
        <taxon>Craniata</taxon>
        <taxon>Vertebrata</taxon>
        <taxon>Euteleostomi</taxon>
        <taxon>Coelacanthiformes</taxon>
        <taxon>Coelacanthidae</taxon>
        <taxon>Latimeria</taxon>
    </lineage>
</organism>
<dbReference type="GO" id="GO:0004725">
    <property type="term" value="F:protein tyrosine phosphatase activity"/>
    <property type="evidence" value="ECO:0007669"/>
    <property type="project" value="UniProtKB-EC"/>
</dbReference>
<protein>
    <recommendedName>
        <fullName evidence="14">Glycerol-3-phosphate phosphatase</fullName>
        <ecNumber evidence="13">3.1.3.21</ecNumber>
        <ecNumber evidence="5">3.1.3.48</ecNumber>
    </recommendedName>
    <alternativeName>
        <fullName evidence="16">Aspartate-based ubiquitous Mg(2+)-dependent phosphatase</fullName>
    </alternativeName>
    <alternativeName>
        <fullName evidence="15">Phosphoglycolate phosphatase</fullName>
    </alternativeName>
</protein>
<keyword evidence="6" id="KW-1003">Cell membrane</keyword>
<evidence type="ECO:0000256" key="7">
    <source>
        <dbReference type="ARBA" id="ARBA00022490"/>
    </source>
</evidence>
<dbReference type="HOGENOM" id="CLU_043473_0_1_1"/>
<dbReference type="GO" id="GO:0005886">
    <property type="term" value="C:plasma membrane"/>
    <property type="evidence" value="ECO:0007669"/>
    <property type="project" value="UniProtKB-SubCell"/>
</dbReference>
<comment type="subcellular location">
    <subcellularLocation>
        <location evidence="1">Cell membrane</location>
        <topology evidence="1">Peripheral membrane protein</topology>
    </subcellularLocation>
    <subcellularLocation>
        <location evidence="2">Cytoplasm</location>
        <location evidence="2">Cytosol</location>
    </subcellularLocation>
</comment>
<sequence>ITGSAIMSDSKCVRLTGPLREQLLNSVDTVLFDCDGVLWKGNRVIPGAPEVINTLRRSGKRVLFVTNNPTKTRDMCLEKLTKMGFKASKEDIFGTAYCTALFLKNVAKVKGKVYLIGDKAVSEELKTEGITFTGPGPDPVHGGLNDWVKMPLDPDVKAVVVGFDEHFSFMKLAKAIAYLKDPECLFVATNPDNRLPLEGGKYLPDTGCFVQAVETAAQRKPHMIGKPSRFIFDCILSKHDLDPARTVMVGDRLDTDILLGFNCSLNTILTLTGLTSLEEAKSYQKSNCPSKRSMVPDYYVNSITDLLHHSLYN</sequence>
<evidence type="ECO:0000313" key="26">
    <source>
        <dbReference type="Proteomes" id="UP000008672"/>
    </source>
</evidence>
<feature type="active site" description="Proton donor" evidence="22">
    <location>
        <position position="35"/>
    </location>
</feature>
<evidence type="ECO:0000256" key="22">
    <source>
        <dbReference type="PIRSR" id="PIRSR000915-1"/>
    </source>
</evidence>
<comment type="cofactor">
    <cofactor evidence="24">
        <name>Mg(2+)</name>
        <dbReference type="ChEBI" id="CHEBI:18420"/>
    </cofactor>
    <text evidence="24">Divalent metal ions. Mg(2+) is the most effective.</text>
</comment>
<evidence type="ECO:0000256" key="1">
    <source>
        <dbReference type="ARBA" id="ARBA00004202"/>
    </source>
</evidence>
<feature type="binding site" evidence="24">
    <location>
        <position position="35"/>
    </location>
    <ligand>
        <name>Mg(2+)</name>
        <dbReference type="ChEBI" id="CHEBI:18420"/>
    </ligand>
</feature>
<evidence type="ECO:0000256" key="19">
    <source>
        <dbReference type="ARBA" id="ARBA00051722"/>
    </source>
</evidence>
<gene>
    <name evidence="25" type="primary">LOC102367226</name>
</gene>
<dbReference type="NCBIfam" id="TIGR01460">
    <property type="entry name" value="HAD-SF-IIA"/>
    <property type="match status" value="1"/>
</dbReference>
<dbReference type="PANTHER" id="PTHR19288:SF92">
    <property type="entry name" value="GLYCEROL-3-PHOSPHATE PHOSPHATASE"/>
    <property type="match status" value="1"/>
</dbReference>
<reference evidence="26" key="1">
    <citation type="submission" date="2011-08" db="EMBL/GenBank/DDBJ databases">
        <title>The draft genome of Latimeria chalumnae.</title>
        <authorList>
            <person name="Di Palma F."/>
            <person name="Alfoldi J."/>
            <person name="Johnson J."/>
            <person name="Berlin A."/>
            <person name="Gnerre S."/>
            <person name="Jaffe D."/>
            <person name="MacCallum I."/>
            <person name="Young S."/>
            <person name="Walker B.J."/>
            <person name="Lander E."/>
            <person name="Lindblad-Toh K."/>
        </authorList>
    </citation>
    <scope>NUCLEOTIDE SEQUENCE [LARGE SCALE GENOMIC DNA]</scope>
    <source>
        <strain evidence="26">Wild caught</strain>
    </source>
</reference>
<feature type="binding site" evidence="24">
    <location>
        <position position="33"/>
    </location>
    <ligand>
        <name>Mg(2+)</name>
        <dbReference type="ChEBI" id="CHEBI:18420"/>
    </ligand>
</feature>
<dbReference type="PIRSF" id="PIRSF000915">
    <property type="entry name" value="PGP-type_phosphatase"/>
    <property type="match status" value="1"/>
</dbReference>
<keyword evidence="8 24" id="KW-0479">Metal-binding</keyword>
<evidence type="ECO:0000256" key="18">
    <source>
        <dbReference type="ARBA" id="ARBA00049369"/>
    </source>
</evidence>
<evidence type="ECO:0000256" key="24">
    <source>
        <dbReference type="PIRSR" id="PIRSR000915-3"/>
    </source>
</evidence>
<dbReference type="InterPro" id="IPR023214">
    <property type="entry name" value="HAD_sf"/>
</dbReference>
<evidence type="ECO:0000256" key="15">
    <source>
        <dbReference type="ARBA" id="ARBA00042278"/>
    </source>
</evidence>
<accession>H3BA10</accession>
<dbReference type="Gene3D" id="3.40.50.1000">
    <property type="entry name" value="HAD superfamily/HAD-like"/>
    <property type="match status" value="2"/>
</dbReference>
<dbReference type="AlphaFoldDB" id="H3BA10"/>
<dbReference type="Pfam" id="PF13344">
    <property type="entry name" value="Hydrolase_6"/>
    <property type="match status" value="1"/>
</dbReference>
<dbReference type="InParanoid" id="H3BA10"/>
<dbReference type="InterPro" id="IPR006349">
    <property type="entry name" value="PGP_euk"/>
</dbReference>
<reference evidence="25" key="3">
    <citation type="submission" date="2025-09" db="UniProtKB">
        <authorList>
            <consortium name="Ensembl"/>
        </authorList>
    </citation>
    <scope>IDENTIFICATION</scope>
</reference>
<keyword evidence="12" id="KW-0119">Carbohydrate metabolism</keyword>
<dbReference type="EMBL" id="AFYH01059143">
    <property type="status" value="NOT_ANNOTATED_CDS"/>
    <property type="molecule type" value="Genomic_DNA"/>
</dbReference>
<dbReference type="EC" id="3.1.3.21" evidence="13"/>
<proteinExistence type="inferred from homology"/>
<evidence type="ECO:0000256" key="10">
    <source>
        <dbReference type="ARBA" id="ARBA00022842"/>
    </source>
</evidence>
<evidence type="ECO:0000256" key="14">
    <source>
        <dbReference type="ARBA" id="ARBA00039737"/>
    </source>
</evidence>
<evidence type="ECO:0000256" key="5">
    <source>
        <dbReference type="ARBA" id="ARBA00013064"/>
    </source>
</evidence>
<feature type="binding site" evidence="23">
    <location>
        <position position="226"/>
    </location>
    <ligand>
        <name>substrate</name>
    </ligand>
</feature>
<keyword evidence="10 24" id="KW-0460">Magnesium</keyword>
<evidence type="ECO:0000256" key="6">
    <source>
        <dbReference type="ARBA" id="ARBA00022475"/>
    </source>
</evidence>
<dbReference type="Ensembl" id="ENSLACT00000018864.1">
    <property type="protein sequence ID" value="ENSLACP00000018731.1"/>
    <property type="gene ID" value="ENSLACG00000016490.1"/>
</dbReference>
<dbReference type="GO" id="GO:0046872">
    <property type="term" value="F:metal ion binding"/>
    <property type="evidence" value="ECO:0007669"/>
    <property type="project" value="UniProtKB-KW"/>
</dbReference>
<comment type="catalytic activity">
    <reaction evidence="18">
        <text>sn-glycerol 1-phosphate + H2O = glycerol + phosphate</text>
        <dbReference type="Rhea" id="RHEA:46084"/>
        <dbReference type="ChEBI" id="CHEBI:15377"/>
        <dbReference type="ChEBI" id="CHEBI:17754"/>
        <dbReference type="ChEBI" id="CHEBI:43474"/>
        <dbReference type="ChEBI" id="CHEBI:57685"/>
        <dbReference type="EC" id="3.1.3.21"/>
    </reaction>
</comment>
<comment type="catalytic activity">
    <reaction evidence="17">
        <text>sn-glycerol 3-phosphate + H2O = glycerol + phosphate</text>
        <dbReference type="Rhea" id="RHEA:66372"/>
        <dbReference type="ChEBI" id="CHEBI:15377"/>
        <dbReference type="ChEBI" id="CHEBI:17754"/>
        <dbReference type="ChEBI" id="CHEBI:43474"/>
        <dbReference type="ChEBI" id="CHEBI:57597"/>
        <dbReference type="EC" id="3.1.3.21"/>
    </reaction>
</comment>
<dbReference type="Bgee" id="ENSLACG00000016490">
    <property type="expression patterns" value="Expressed in post-anal tail muscle and 5 other cell types or tissues"/>
</dbReference>
<dbReference type="GeneTree" id="ENSGT00940000160577"/>
<dbReference type="InterPro" id="IPR036412">
    <property type="entry name" value="HAD-like_sf"/>
</dbReference>
<comment type="similarity">
    <text evidence="3">Belongs to the HAD-like hydrolase superfamily. CbbY/CbbZ/Gph/YieH family.</text>
</comment>
<evidence type="ECO:0000256" key="13">
    <source>
        <dbReference type="ARBA" id="ARBA00038981"/>
    </source>
</evidence>
<evidence type="ECO:0000256" key="12">
    <source>
        <dbReference type="ARBA" id="ARBA00023277"/>
    </source>
</evidence>
<dbReference type="FunCoup" id="H3BA10">
    <property type="interactions" value="823"/>
</dbReference>
<dbReference type="NCBIfam" id="TIGR01452">
    <property type="entry name" value="PGP_euk"/>
    <property type="match status" value="1"/>
</dbReference>
<dbReference type="GO" id="GO:0005829">
    <property type="term" value="C:cytosol"/>
    <property type="evidence" value="ECO:0007669"/>
    <property type="project" value="UniProtKB-SubCell"/>
</dbReference>
<evidence type="ECO:0000256" key="17">
    <source>
        <dbReference type="ARBA" id="ARBA00048354"/>
    </source>
</evidence>
<comment type="function">
    <text evidence="20">Glycerol-3-phosphate phosphatase hydrolyzing glycerol-3-phosphate into glycerol. Thereby, regulates the cellular levels of glycerol-3-phosphate a metabolic intermediate of glucose, lipid and energy metabolism. Was also shown to have a 2-phosphoglycolate phosphatase activity and a tyrosine-protein phosphatase activity. However, their physiological relevance is unclear. In vitro, also has a phosphatase activity toward ADP, ATP, GDP and GTP.</text>
</comment>